<feature type="signal peptide" evidence="2">
    <location>
        <begin position="1"/>
        <end position="29"/>
    </location>
</feature>
<dbReference type="AlphaFoldDB" id="A0A8H6I1D0"/>
<dbReference type="Proteomes" id="UP000521943">
    <property type="component" value="Unassembled WGS sequence"/>
</dbReference>
<organism evidence="3 4">
    <name type="scientific">Ephemerocybe angulata</name>
    <dbReference type="NCBI Taxonomy" id="980116"/>
    <lineage>
        <taxon>Eukaryota</taxon>
        <taxon>Fungi</taxon>
        <taxon>Dikarya</taxon>
        <taxon>Basidiomycota</taxon>
        <taxon>Agaricomycotina</taxon>
        <taxon>Agaricomycetes</taxon>
        <taxon>Agaricomycetidae</taxon>
        <taxon>Agaricales</taxon>
        <taxon>Agaricineae</taxon>
        <taxon>Psathyrellaceae</taxon>
        <taxon>Ephemerocybe</taxon>
    </lineage>
</organism>
<keyword evidence="2" id="KW-0732">Signal</keyword>
<name>A0A8H6I1D0_9AGAR</name>
<proteinExistence type="predicted"/>
<evidence type="ECO:0000313" key="4">
    <source>
        <dbReference type="Proteomes" id="UP000521943"/>
    </source>
</evidence>
<feature type="region of interest" description="Disordered" evidence="1">
    <location>
        <begin position="293"/>
        <end position="320"/>
    </location>
</feature>
<protein>
    <submittedName>
        <fullName evidence="3">Uncharacterized protein</fullName>
    </submittedName>
</protein>
<keyword evidence="4" id="KW-1185">Reference proteome</keyword>
<evidence type="ECO:0000313" key="3">
    <source>
        <dbReference type="EMBL" id="KAF6757108.1"/>
    </source>
</evidence>
<evidence type="ECO:0000256" key="1">
    <source>
        <dbReference type="SAM" id="MobiDB-lite"/>
    </source>
</evidence>
<reference evidence="3 4" key="1">
    <citation type="submission" date="2020-07" db="EMBL/GenBank/DDBJ databases">
        <title>Comparative genomics of pyrophilous fungi reveals a link between fire events and developmental genes.</title>
        <authorList>
            <consortium name="DOE Joint Genome Institute"/>
            <person name="Steindorff A.S."/>
            <person name="Carver A."/>
            <person name="Calhoun S."/>
            <person name="Stillman K."/>
            <person name="Liu H."/>
            <person name="Lipzen A."/>
            <person name="Pangilinan J."/>
            <person name="Labutti K."/>
            <person name="Bruns T.D."/>
            <person name="Grigoriev I.V."/>
        </authorList>
    </citation>
    <scope>NUCLEOTIDE SEQUENCE [LARGE SCALE GENOMIC DNA]</scope>
    <source>
        <strain evidence="3 4">CBS 144469</strain>
    </source>
</reference>
<comment type="caution">
    <text evidence="3">The sequence shown here is derived from an EMBL/GenBank/DDBJ whole genome shotgun (WGS) entry which is preliminary data.</text>
</comment>
<accession>A0A8H6I1D0</accession>
<feature type="chain" id="PRO_5034866231" evidence="2">
    <location>
        <begin position="30"/>
        <end position="534"/>
    </location>
</feature>
<evidence type="ECO:0000256" key="2">
    <source>
        <dbReference type="SAM" id="SignalP"/>
    </source>
</evidence>
<gene>
    <name evidence="3" type="ORF">DFP72DRAFT_846019</name>
</gene>
<feature type="compositionally biased region" description="Polar residues" evidence="1">
    <location>
        <begin position="293"/>
        <end position="302"/>
    </location>
</feature>
<dbReference type="EMBL" id="JACGCI010000023">
    <property type="protein sequence ID" value="KAF6757108.1"/>
    <property type="molecule type" value="Genomic_DNA"/>
</dbReference>
<sequence>MAASPSEGEIRRYIVVVLLVIFLVQLNRMTPSPLGFANGGESCRLKYRYEALPMGAIELDPLGEVEMESLGEVEMESYPLGEVEMESLGEVEMESYTLGEVKMEPVLGQEGRPALVFGEAALDSSASVLVRERRGEPRGWYLQSHRSRWGLGNGWKRPRGSHLQSHRGRGLGNGWKHRCLKGKCGMRRDRNIRYRHVGGGEETDDRRAAGVKRYTETPFSSGELLTLGGMVEGCVRGVERVKVGETKDWAQIDPNVRSNGSSTIGLSRDILGSFRLRTERHDLNLALHGFNSNSTTQAQSSPIGLENDHPNLPTTEHASPPARLDRTWQEWCRVIPGPFFVSLLALVLNPSQNALLRAENIRQYLRNSELTLLGRCTNVCRAAISLSELQNELENRRAWSERVDTLLLPPPPSPPASLQYQRPALSFLGLIQSFLRRSDGRGWVEVFGPELGVSRMVGVGETYWCNFHPTFFAFELTVATFNPVNSAQSYITLAYSGACFQDRIYAPLGNSKDRICGVPPNTSLVAAGLPKRNG</sequence>